<dbReference type="InterPro" id="IPR011250">
    <property type="entry name" value="OMP/PagP_B-barrel"/>
</dbReference>
<dbReference type="EMBL" id="BMKK01000016">
    <property type="protein sequence ID" value="GGD80168.1"/>
    <property type="molecule type" value="Genomic_DNA"/>
</dbReference>
<feature type="domain" description="Outer membrane protein beta-barrel" evidence="2">
    <location>
        <begin position="21"/>
        <end position="177"/>
    </location>
</feature>
<dbReference type="SUPFAM" id="SSF56925">
    <property type="entry name" value="OMPA-like"/>
    <property type="match status" value="1"/>
</dbReference>
<protein>
    <recommendedName>
        <fullName evidence="2">Outer membrane protein beta-barrel domain-containing protein</fullName>
    </recommendedName>
</protein>
<sequence>MLKKYTLLAALVLINAVNASAQTLSIGPMIGGNISTFMAASNTKGLIGISVGGFANYSVNDHFGLGVKAMYSQLGTAYNYNSDHDRLHYVQVPITAIYYFGEPESQFRPKVFAGIYLAPLIKATNKNGDEILGIDGKAAYNNFDFGGIVGAGFNYRVQSRTWLNVDAGMTRGMTDVTKNAFNYQNLAFGVSVGLSFPVGKD</sequence>
<reference evidence="3" key="2">
    <citation type="submission" date="2020-09" db="EMBL/GenBank/DDBJ databases">
        <authorList>
            <person name="Sun Q."/>
            <person name="Zhou Y."/>
        </authorList>
    </citation>
    <scope>NUCLEOTIDE SEQUENCE</scope>
    <source>
        <strain evidence="3">CGMCC 1.15958</strain>
    </source>
</reference>
<evidence type="ECO:0000256" key="1">
    <source>
        <dbReference type="SAM" id="SignalP"/>
    </source>
</evidence>
<dbReference type="Proteomes" id="UP000609064">
    <property type="component" value="Unassembled WGS sequence"/>
</dbReference>
<accession>A0A916Z8D7</accession>
<proteinExistence type="predicted"/>
<comment type="caution">
    <text evidence="3">The sequence shown here is derived from an EMBL/GenBank/DDBJ whole genome shotgun (WGS) entry which is preliminary data.</text>
</comment>
<evidence type="ECO:0000313" key="3">
    <source>
        <dbReference type="EMBL" id="GGD80168.1"/>
    </source>
</evidence>
<dbReference type="AlphaFoldDB" id="A0A916Z8D7"/>
<evidence type="ECO:0000313" key="4">
    <source>
        <dbReference type="Proteomes" id="UP000609064"/>
    </source>
</evidence>
<dbReference type="Pfam" id="PF13568">
    <property type="entry name" value="OMP_b-brl_2"/>
    <property type="match status" value="1"/>
</dbReference>
<dbReference type="InterPro" id="IPR025665">
    <property type="entry name" value="Beta-barrel_OMP_2"/>
</dbReference>
<evidence type="ECO:0000259" key="2">
    <source>
        <dbReference type="Pfam" id="PF13568"/>
    </source>
</evidence>
<organism evidence="3 4">
    <name type="scientific">Emticicia aquatilis</name>
    <dbReference type="NCBI Taxonomy" id="1537369"/>
    <lineage>
        <taxon>Bacteria</taxon>
        <taxon>Pseudomonadati</taxon>
        <taxon>Bacteroidota</taxon>
        <taxon>Cytophagia</taxon>
        <taxon>Cytophagales</taxon>
        <taxon>Leadbetterellaceae</taxon>
        <taxon>Emticicia</taxon>
    </lineage>
</organism>
<gene>
    <name evidence="3" type="ORF">GCM10011514_50210</name>
</gene>
<dbReference type="RefSeq" id="WP_188770707.1">
    <property type="nucleotide sequence ID" value="NZ_BMKK01000016.1"/>
</dbReference>
<feature type="chain" id="PRO_5037793525" description="Outer membrane protein beta-barrel domain-containing protein" evidence="1">
    <location>
        <begin position="22"/>
        <end position="201"/>
    </location>
</feature>
<reference evidence="3" key="1">
    <citation type="journal article" date="2014" name="Int. J. Syst. Evol. Microbiol.">
        <title>Complete genome sequence of Corynebacterium casei LMG S-19264T (=DSM 44701T), isolated from a smear-ripened cheese.</title>
        <authorList>
            <consortium name="US DOE Joint Genome Institute (JGI-PGF)"/>
            <person name="Walter F."/>
            <person name="Albersmeier A."/>
            <person name="Kalinowski J."/>
            <person name="Ruckert C."/>
        </authorList>
    </citation>
    <scope>NUCLEOTIDE SEQUENCE</scope>
    <source>
        <strain evidence="3">CGMCC 1.15958</strain>
    </source>
</reference>
<dbReference type="Gene3D" id="2.40.160.20">
    <property type="match status" value="1"/>
</dbReference>
<keyword evidence="4" id="KW-1185">Reference proteome</keyword>
<feature type="signal peptide" evidence="1">
    <location>
        <begin position="1"/>
        <end position="21"/>
    </location>
</feature>
<name>A0A916Z8D7_9BACT</name>
<keyword evidence="1" id="KW-0732">Signal</keyword>